<gene>
    <name evidence="5" type="primary">Dwil\GK13105</name>
    <name evidence="5" type="ORF">Dwil_GK13105</name>
</gene>
<dbReference type="PANTHER" id="PTHR46161">
    <property type="entry name" value="NUCLEOSIDE DIPHOSPHATE KINASE"/>
    <property type="match status" value="1"/>
</dbReference>
<dbReference type="GO" id="GO:0003341">
    <property type="term" value="P:cilium movement"/>
    <property type="evidence" value="ECO:0007669"/>
    <property type="project" value="TreeGrafter"/>
</dbReference>
<comment type="caution">
    <text evidence="2">Lacks conserved residue(s) required for the propagation of feature annotation.</text>
</comment>
<proteinExistence type="inferred from homology"/>
<evidence type="ECO:0000256" key="2">
    <source>
        <dbReference type="PROSITE-ProRule" id="PRU00706"/>
    </source>
</evidence>
<dbReference type="InterPro" id="IPR036850">
    <property type="entry name" value="NDK-like_dom_sf"/>
</dbReference>
<dbReference type="SMR" id="B4NH06"/>
<name>B4NH06_DROWI</name>
<feature type="region of interest" description="Disordered" evidence="3">
    <location>
        <begin position="204"/>
        <end position="229"/>
    </location>
</feature>
<dbReference type="STRING" id="7260.B4NH06"/>
<evidence type="ECO:0000256" key="1">
    <source>
        <dbReference type="ARBA" id="ARBA00008142"/>
    </source>
</evidence>
<dbReference type="GO" id="GO:0005929">
    <property type="term" value="C:cilium"/>
    <property type="evidence" value="ECO:0007669"/>
    <property type="project" value="TreeGrafter"/>
</dbReference>
<evidence type="ECO:0000313" key="6">
    <source>
        <dbReference type="Proteomes" id="UP000007798"/>
    </source>
</evidence>
<feature type="compositionally biased region" description="Acidic residues" evidence="3">
    <location>
        <begin position="337"/>
        <end position="346"/>
    </location>
</feature>
<feature type="domain" description="Nucleoside diphosphate kinase-like" evidence="4">
    <location>
        <begin position="3"/>
        <end position="83"/>
    </location>
</feature>
<dbReference type="InParanoid" id="B4NH06"/>
<evidence type="ECO:0000313" key="5">
    <source>
        <dbReference type="EMBL" id="EDW84503.2"/>
    </source>
</evidence>
<dbReference type="GO" id="GO:0016740">
    <property type="term" value="F:transferase activity"/>
    <property type="evidence" value="ECO:0007669"/>
    <property type="project" value="UniProtKB-KW"/>
</dbReference>
<dbReference type="FunCoup" id="B4NH06">
    <property type="interactions" value="249"/>
</dbReference>
<dbReference type="InterPro" id="IPR034907">
    <property type="entry name" value="NDK-like_dom"/>
</dbReference>
<dbReference type="Gene3D" id="3.30.70.141">
    <property type="entry name" value="Nucleoside diphosphate kinase-like domain"/>
    <property type="match status" value="1"/>
</dbReference>
<comment type="similarity">
    <text evidence="1 2">Belongs to the NDK family.</text>
</comment>
<keyword evidence="6" id="KW-1185">Reference proteome</keyword>
<evidence type="ECO:0000259" key="4">
    <source>
        <dbReference type="Pfam" id="PF00334"/>
    </source>
</evidence>
<dbReference type="OrthoDB" id="1729737at2759"/>
<sequence length="346" mass="39066">MFENSLLIIKPDYMHKRRPVLLKLLAEGFLIQGSRKLNFSPESAAEFYSDFEDEKGFMLEVILLSKGVSEAFILTKENGVQDLLNTMICYFGSASELERNIHVTKHGRSVAREINFIYPNYIHEPTTFFDRNEFCNRPMLKPLIAEIYDILQNADCSQENWKSRVAEYLARSNPTLPQISNQCQVRPDAMIQDKAQQTKMTYASTAAGAKPKEHKTDSSSVMSTTSPHSSMLLTTSSCVTCGGFDHTEPCISELDLNKRLEPQTVEKICTEEEIIWKEIVVYEEALPEEEEPEPRDFLAVIDEDEGEGEADKDSGQPSDTESVHSIGGSPMRHSEPEAEPEAEPEQ</sequence>
<dbReference type="SUPFAM" id="SSF54919">
    <property type="entry name" value="Nucleoside diphosphate kinase, NDK"/>
    <property type="match status" value="1"/>
</dbReference>
<dbReference type="KEGG" id="dwi:6650722"/>
<feature type="non-terminal residue" evidence="5">
    <location>
        <position position="346"/>
    </location>
</feature>
<organism evidence="5 6">
    <name type="scientific">Drosophila willistoni</name>
    <name type="common">Fruit fly</name>
    <dbReference type="NCBI Taxonomy" id="7260"/>
    <lineage>
        <taxon>Eukaryota</taxon>
        <taxon>Metazoa</taxon>
        <taxon>Ecdysozoa</taxon>
        <taxon>Arthropoda</taxon>
        <taxon>Hexapoda</taxon>
        <taxon>Insecta</taxon>
        <taxon>Pterygota</taxon>
        <taxon>Neoptera</taxon>
        <taxon>Endopterygota</taxon>
        <taxon>Diptera</taxon>
        <taxon>Brachycera</taxon>
        <taxon>Muscomorpha</taxon>
        <taxon>Ephydroidea</taxon>
        <taxon>Drosophilidae</taxon>
        <taxon>Drosophila</taxon>
        <taxon>Sophophora</taxon>
    </lineage>
</organism>
<dbReference type="PROSITE" id="PS51374">
    <property type="entry name" value="NDPK_LIKE"/>
    <property type="match status" value="1"/>
</dbReference>
<dbReference type="Proteomes" id="UP000007798">
    <property type="component" value="Unassembled WGS sequence"/>
</dbReference>
<dbReference type="eggNOG" id="KOG0888">
    <property type="taxonomic scope" value="Eukaryota"/>
</dbReference>
<dbReference type="HOGENOM" id="CLU_685652_0_0_1"/>
<evidence type="ECO:0000256" key="3">
    <source>
        <dbReference type="SAM" id="MobiDB-lite"/>
    </source>
</evidence>
<dbReference type="AlphaFoldDB" id="B4NH06"/>
<feature type="compositionally biased region" description="Low complexity" evidence="3">
    <location>
        <begin position="218"/>
        <end position="229"/>
    </location>
</feature>
<keyword evidence="5" id="KW-0808">Transferase</keyword>
<dbReference type="EMBL" id="CH964272">
    <property type="protein sequence ID" value="EDW84503.2"/>
    <property type="molecule type" value="Genomic_DNA"/>
</dbReference>
<dbReference type="Pfam" id="PF00334">
    <property type="entry name" value="NDK"/>
    <property type="match status" value="1"/>
</dbReference>
<accession>B4NH06</accession>
<dbReference type="GO" id="GO:1902176">
    <property type="term" value="P:negative regulation of oxidative stress-induced intrinsic apoptotic signaling pathway"/>
    <property type="evidence" value="ECO:0007669"/>
    <property type="project" value="TreeGrafter"/>
</dbReference>
<feature type="region of interest" description="Disordered" evidence="3">
    <location>
        <begin position="302"/>
        <end position="346"/>
    </location>
</feature>
<protein>
    <recommendedName>
        <fullName evidence="4">Nucleoside diphosphate kinase-like domain-containing protein</fullName>
    </recommendedName>
</protein>
<dbReference type="PANTHER" id="PTHR46161:SF1">
    <property type="entry name" value="NUCLEOSIDE DIPHOSPHATE KINASE HOMOLOG 5"/>
    <property type="match status" value="1"/>
</dbReference>
<reference evidence="5 6" key="1">
    <citation type="journal article" date="2007" name="Nature">
        <title>Evolution of genes and genomes on the Drosophila phylogeny.</title>
        <authorList>
            <consortium name="Drosophila 12 Genomes Consortium"/>
            <person name="Clark A.G."/>
            <person name="Eisen M.B."/>
            <person name="Smith D.R."/>
            <person name="Bergman C.M."/>
            <person name="Oliver B."/>
            <person name="Markow T.A."/>
            <person name="Kaufman T.C."/>
            <person name="Kellis M."/>
            <person name="Gelbart W."/>
            <person name="Iyer V.N."/>
            <person name="Pollard D.A."/>
            <person name="Sackton T.B."/>
            <person name="Larracuente A.M."/>
            <person name="Singh N.D."/>
            <person name="Abad J.P."/>
            <person name="Abt D.N."/>
            <person name="Adryan B."/>
            <person name="Aguade M."/>
            <person name="Akashi H."/>
            <person name="Anderson W.W."/>
            <person name="Aquadro C.F."/>
            <person name="Ardell D.H."/>
            <person name="Arguello R."/>
            <person name="Artieri C.G."/>
            <person name="Barbash D.A."/>
            <person name="Barker D."/>
            <person name="Barsanti P."/>
            <person name="Batterham P."/>
            <person name="Batzoglou S."/>
            <person name="Begun D."/>
            <person name="Bhutkar A."/>
            <person name="Blanco E."/>
            <person name="Bosak S.A."/>
            <person name="Bradley R.K."/>
            <person name="Brand A.D."/>
            <person name="Brent M.R."/>
            <person name="Brooks A.N."/>
            <person name="Brown R.H."/>
            <person name="Butlin R.K."/>
            <person name="Caggese C."/>
            <person name="Calvi B.R."/>
            <person name="Bernardo de Carvalho A."/>
            <person name="Caspi A."/>
            <person name="Castrezana S."/>
            <person name="Celniker S.E."/>
            <person name="Chang J.L."/>
            <person name="Chapple C."/>
            <person name="Chatterji S."/>
            <person name="Chinwalla A."/>
            <person name="Civetta A."/>
            <person name="Clifton S.W."/>
            <person name="Comeron J.M."/>
            <person name="Costello J.C."/>
            <person name="Coyne J.A."/>
            <person name="Daub J."/>
            <person name="David R.G."/>
            <person name="Delcher A.L."/>
            <person name="Delehaunty K."/>
            <person name="Do C.B."/>
            <person name="Ebling H."/>
            <person name="Edwards K."/>
            <person name="Eickbush T."/>
            <person name="Evans J.D."/>
            <person name="Filipski A."/>
            <person name="Findeiss S."/>
            <person name="Freyhult E."/>
            <person name="Fulton L."/>
            <person name="Fulton R."/>
            <person name="Garcia A.C."/>
            <person name="Gardiner A."/>
            <person name="Garfield D.A."/>
            <person name="Garvin B.E."/>
            <person name="Gibson G."/>
            <person name="Gilbert D."/>
            <person name="Gnerre S."/>
            <person name="Godfrey J."/>
            <person name="Good R."/>
            <person name="Gotea V."/>
            <person name="Gravely B."/>
            <person name="Greenberg A.J."/>
            <person name="Griffiths-Jones S."/>
            <person name="Gross S."/>
            <person name="Guigo R."/>
            <person name="Gustafson E.A."/>
            <person name="Haerty W."/>
            <person name="Hahn M.W."/>
            <person name="Halligan D.L."/>
            <person name="Halpern A.L."/>
            <person name="Halter G.M."/>
            <person name="Han M.V."/>
            <person name="Heger A."/>
            <person name="Hillier L."/>
            <person name="Hinrichs A.S."/>
            <person name="Holmes I."/>
            <person name="Hoskins R.A."/>
            <person name="Hubisz M.J."/>
            <person name="Hultmark D."/>
            <person name="Huntley M.A."/>
            <person name="Jaffe D.B."/>
            <person name="Jagadeeshan S."/>
            <person name="Jeck W.R."/>
            <person name="Johnson J."/>
            <person name="Jones C.D."/>
            <person name="Jordan W.C."/>
            <person name="Karpen G.H."/>
            <person name="Kataoka E."/>
            <person name="Keightley P.D."/>
            <person name="Kheradpour P."/>
            <person name="Kirkness E.F."/>
            <person name="Koerich L.B."/>
            <person name="Kristiansen K."/>
            <person name="Kudrna D."/>
            <person name="Kulathinal R.J."/>
            <person name="Kumar S."/>
            <person name="Kwok R."/>
            <person name="Lander E."/>
            <person name="Langley C.H."/>
            <person name="Lapoint R."/>
            <person name="Lazzaro B.P."/>
            <person name="Lee S.J."/>
            <person name="Levesque L."/>
            <person name="Li R."/>
            <person name="Lin C.F."/>
            <person name="Lin M.F."/>
            <person name="Lindblad-Toh K."/>
            <person name="Llopart A."/>
            <person name="Long M."/>
            <person name="Low L."/>
            <person name="Lozovsky E."/>
            <person name="Lu J."/>
            <person name="Luo M."/>
            <person name="Machado C.A."/>
            <person name="Makalowski W."/>
            <person name="Marzo M."/>
            <person name="Matsuda M."/>
            <person name="Matzkin L."/>
            <person name="McAllister B."/>
            <person name="McBride C.S."/>
            <person name="McKernan B."/>
            <person name="McKernan K."/>
            <person name="Mendez-Lago M."/>
            <person name="Minx P."/>
            <person name="Mollenhauer M.U."/>
            <person name="Montooth K."/>
            <person name="Mount S.M."/>
            <person name="Mu X."/>
            <person name="Myers E."/>
            <person name="Negre B."/>
            <person name="Newfeld S."/>
            <person name="Nielsen R."/>
            <person name="Noor M.A."/>
            <person name="O'Grady P."/>
            <person name="Pachter L."/>
            <person name="Papaceit M."/>
            <person name="Parisi M.J."/>
            <person name="Parisi M."/>
            <person name="Parts L."/>
            <person name="Pedersen J.S."/>
            <person name="Pesole G."/>
            <person name="Phillippy A.M."/>
            <person name="Ponting C.P."/>
            <person name="Pop M."/>
            <person name="Porcelli D."/>
            <person name="Powell J.R."/>
            <person name="Prohaska S."/>
            <person name="Pruitt K."/>
            <person name="Puig M."/>
            <person name="Quesneville H."/>
            <person name="Ram K.R."/>
            <person name="Rand D."/>
            <person name="Rasmussen M.D."/>
            <person name="Reed L.K."/>
            <person name="Reenan R."/>
            <person name="Reily A."/>
            <person name="Remington K.A."/>
            <person name="Rieger T.T."/>
            <person name="Ritchie M.G."/>
            <person name="Robin C."/>
            <person name="Rogers Y.H."/>
            <person name="Rohde C."/>
            <person name="Rozas J."/>
            <person name="Rubenfield M.J."/>
            <person name="Ruiz A."/>
            <person name="Russo S."/>
            <person name="Salzberg S.L."/>
            <person name="Sanchez-Gracia A."/>
            <person name="Saranga D.J."/>
            <person name="Sato H."/>
            <person name="Schaeffer S.W."/>
            <person name="Schatz M.C."/>
            <person name="Schlenke T."/>
            <person name="Schwartz R."/>
            <person name="Segarra C."/>
            <person name="Singh R.S."/>
            <person name="Sirot L."/>
            <person name="Sirota M."/>
            <person name="Sisneros N.B."/>
            <person name="Smith C.D."/>
            <person name="Smith T.F."/>
            <person name="Spieth J."/>
            <person name="Stage D.E."/>
            <person name="Stark A."/>
            <person name="Stephan W."/>
            <person name="Strausberg R.L."/>
            <person name="Strempel S."/>
            <person name="Sturgill D."/>
            <person name="Sutton G."/>
            <person name="Sutton G.G."/>
            <person name="Tao W."/>
            <person name="Teichmann S."/>
            <person name="Tobari Y.N."/>
            <person name="Tomimura Y."/>
            <person name="Tsolas J.M."/>
            <person name="Valente V.L."/>
            <person name="Venter E."/>
            <person name="Venter J.C."/>
            <person name="Vicario S."/>
            <person name="Vieira F.G."/>
            <person name="Vilella A.J."/>
            <person name="Villasante A."/>
            <person name="Walenz B."/>
            <person name="Wang J."/>
            <person name="Wasserman M."/>
            <person name="Watts T."/>
            <person name="Wilson D."/>
            <person name="Wilson R.K."/>
            <person name="Wing R.A."/>
            <person name="Wolfner M.F."/>
            <person name="Wong A."/>
            <person name="Wong G.K."/>
            <person name="Wu C.I."/>
            <person name="Wu G."/>
            <person name="Yamamoto D."/>
            <person name="Yang H.P."/>
            <person name="Yang S.P."/>
            <person name="Yorke J.A."/>
            <person name="Yoshida K."/>
            <person name="Zdobnov E."/>
            <person name="Zhang P."/>
            <person name="Zhang Y."/>
            <person name="Zimin A.V."/>
            <person name="Baldwin J."/>
            <person name="Abdouelleil A."/>
            <person name="Abdulkadir J."/>
            <person name="Abebe A."/>
            <person name="Abera B."/>
            <person name="Abreu J."/>
            <person name="Acer S.C."/>
            <person name="Aftuck L."/>
            <person name="Alexander A."/>
            <person name="An P."/>
            <person name="Anderson E."/>
            <person name="Anderson S."/>
            <person name="Arachi H."/>
            <person name="Azer M."/>
            <person name="Bachantsang P."/>
            <person name="Barry A."/>
            <person name="Bayul T."/>
            <person name="Berlin A."/>
            <person name="Bessette D."/>
            <person name="Bloom T."/>
            <person name="Blye J."/>
            <person name="Boguslavskiy L."/>
            <person name="Bonnet C."/>
            <person name="Boukhgalter B."/>
            <person name="Bourzgui I."/>
            <person name="Brown A."/>
            <person name="Cahill P."/>
            <person name="Channer S."/>
            <person name="Cheshatsang Y."/>
            <person name="Chuda L."/>
            <person name="Citroen M."/>
            <person name="Collymore A."/>
            <person name="Cooke P."/>
            <person name="Costello M."/>
            <person name="D'Aco K."/>
            <person name="Daza R."/>
            <person name="De Haan G."/>
            <person name="DeGray S."/>
            <person name="DeMaso C."/>
            <person name="Dhargay N."/>
            <person name="Dooley K."/>
            <person name="Dooley E."/>
            <person name="Doricent M."/>
            <person name="Dorje P."/>
            <person name="Dorjee K."/>
            <person name="Dupes A."/>
            <person name="Elong R."/>
            <person name="Falk J."/>
            <person name="Farina A."/>
            <person name="Faro S."/>
            <person name="Ferguson D."/>
            <person name="Fisher S."/>
            <person name="Foley C.D."/>
            <person name="Franke A."/>
            <person name="Friedrich D."/>
            <person name="Gadbois L."/>
            <person name="Gearin G."/>
            <person name="Gearin C.R."/>
            <person name="Giannoukos G."/>
            <person name="Goode T."/>
            <person name="Graham J."/>
            <person name="Grandbois E."/>
            <person name="Grewal S."/>
            <person name="Gyaltsen K."/>
            <person name="Hafez N."/>
            <person name="Hagos B."/>
            <person name="Hall J."/>
            <person name="Henson C."/>
            <person name="Hollinger A."/>
            <person name="Honan T."/>
            <person name="Huard M.D."/>
            <person name="Hughes L."/>
            <person name="Hurhula B."/>
            <person name="Husby M.E."/>
            <person name="Kamat A."/>
            <person name="Kanga B."/>
            <person name="Kashin S."/>
            <person name="Khazanovich D."/>
            <person name="Kisner P."/>
            <person name="Lance K."/>
            <person name="Lara M."/>
            <person name="Lee W."/>
            <person name="Lennon N."/>
            <person name="Letendre F."/>
            <person name="LeVine R."/>
            <person name="Lipovsky A."/>
            <person name="Liu X."/>
            <person name="Liu J."/>
            <person name="Liu S."/>
            <person name="Lokyitsang T."/>
            <person name="Lokyitsang Y."/>
            <person name="Lubonja R."/>
            <person name="Lui A."/>
            <person name="MacDonald P."/>
            <person name="Magnisalis V."/>
            <person name="Maru K."/>
            <person name="Matthews C."/>
            <person name="McCusker W."/>
            <person name="McDonough S."/>
            <person name="Mehta T."/>
            <person name="Meldrim J."/>
            <person name="Meneus L."/>
            <person name="Mihai O."/>
            <person name="Mihalev A."/>
            <person name="Mihova T."/>
            <person name="Mittelman R."/>
            <person name="Mlenga V."/>
            <person name="Montmayeur A."/>
            <person name="Mulrain L."/>
            <person name="Navidi A."/>
            <person name="Naylor J."/>
            <person name="Negash T."/>
            <person name="Nguyen T."/>
            <person name="Nguyen N."/>
            <person name="Nicol R."/>
            <person name="Norbu C."/>
            <person name="Norbu N."/>
            <person name="Novod N."/>
            <person name="O'Neill B."/>
            <person name="Osman S."/>
            <person name="Markiewicz E."/>
            <person name="Oyono O.L."/>
            <person name="Patti C."/>
            <person name="Phunkhang P."/>
            <person name="Pierre F."/>
            <person name="Priest M."/>
            <person name="Raghuraman S."/>
            <person name="Rege F."/>
            <person name="Reyes R."/>
            <person name="Rise C."/>
            <person name="Rogov P."/>
            <person name="Ross K."/>
            <person name="Ryan E."/>
            <person name="Settipalli S."/>
            <person name="Shea T."/>
            <person name="Sherpa N."/>
            <person name="Shi L."/>
            <person name="Shih D."/>
            <person name="Sparrow T."/>
            <person name="Spaulding J."/>
            <person name="Stalker J."/>
            <person name="Stange-Thomann N."/>
            <person name="Stavropoulos S."/>
            <person name="Stone C."/>
            <person name="Strader C."/>
            <person name="Tesfaye S."/>
            <person name="Thomson T."/>
            <person name="Thoulutsang Y."/>
            <person name="Thoulutsang D."/>
            <person name="Topham K."/>
            <person name="Topping I."/>
            <person name="Tsamla T."/>
            <person name="Vassiliev H."/>
            <person name="Vo A."/>
            <person name="Wangchuk T."/>
            <person name="Wangdi T."/>
            <person name="Weiand M."/>
            <person name="Wilkinson J."/>
            <person name="Wilson A."/>
            <person name="Yadav S."/>
            <person name="Young G."/>
            <person name="Yu Q."/>
            <person name="Zembek L."/>
            <person name="Zhong D."/>
            <person name="Zimmer A."/>
            <person name="Zwirko Z."/>
            <person name="Jaffe D.B."/>
            <person name="Alvarez P."/>
            <person name="Brockman W."/>
            <person name="Butler J."/>
            <person name="Chin C."/>
            <person name="Gnerre S."/>
            <person name="Grabherr M."/>
            <person name="Kleber M."/>
            <person name="Mauceli E."/>
            <person name="MacCallum I."/>
        </authorList>
    </citation>
    <scope>NUCLEOTIDE SEQUENCE [LARGE SCALE GENOMIC DNA]</scope>
    <source>
        <strain evidence="6">Tucson 14030-0811.24</strain>
    </source>
</reference>